<keyword evidence="3" id="KW-1185">Reference proteome</keyword>
<organism evidence="2 3">
    <name type="scientific">Puccinia sorghi</name>
    <dbReference type="NCBI Taxonomy" id="27349"/>
    <lineage>
        <taxon>Eukaryota</taxon>
        <taxon>Fungi</taxon>
        <taxon>Dikarya</taxon>
        <taxon>Basidiomycota</taxon>
        <taxon>Pucciniomycotina</taxon>
        <taxon>Pucciniomycetes</taxon>
        <taxon>Pucciniales</taxon>
        <taxon>Pucciniaceae</taxon>
        <taxon>Puccinia</taxon>
    </lineage>
</organism>
<sequence length="178" mass="19038">PQPFNGARGATAESFVGQILLHTMTHPDQFPTNSSKVAFSGLFMTDYAATCCPTIPLPNWNSVGLHAGVQLTRSHLLMGQNPTDDSLPAWTEGKRPNHRGSSPPSQLNLSFHCGQARHVSHGCSNRSRKLQGCQQSLSSAPISELQAKINRIRTNTSTTNPAPTPENASLSKNGGAQV</sequence>
<accession>A0A0L6VUG8</accession>
<feature type="region of interest" description="Disordered" evidence="1">
    <location>
        <begin position="153"/>
        <end position="178"/>
    </location>
</feature>
<evidence type="ECO:0000313" key="3">
    <source>
        <dbReference type="Proteomes" id="UP000037035"/>
    </source>
</evidence>
<proteinExistence type="predicted"/>
<reference evidence="2 3" key="1">
    <citation type="submission" date="2015-08" db="EMBL/GenBank/DDBJ databases">
        <title>Next Generation Sequencing and Analysis of the Genome of Puccinia sorghi L Schw, the Causal Agent of Maize Common Rust.</title>
        <authorList>
            <person name="Rochi L."/>
            <person name="Burguener G."/>
            <person name="Darino M."/>
            <person name="Turjanski A."/>
            <person name="Kreff E."/>
            <person name="Dieguez M.J."/>
            <person name="Sacco F."/>
        </authorList>
    </citation>
    <scope>NUCLEOTIDE SEQUENCE [LARGE SCALE GENOMIC DNA]</scope>
    <source>
        <strain evidence="2 3">RO10H11247</strain>
    </source>
</reference>
<dbReference type="VEuPathDB" id="FungiDB:VP01_10925g1"/>
<protein>
    <submittedName>
        <fullName evidence="2">Uncharacterized protein</fullName>
    </submittedName>
</protein>
<dbReference type="AlphaFoldDB" id="A0A0L6VUG8"/>
<feature type="region of interest" description="Disordered" evidence="1">
    <location>
        <begin position="83"/>
        <end position="108"/>
    </location>
</feature>
<evidence type="ECO:0000256" key="1">
    <source>
        <dbReference type="SAM" id="MobiDB-lite"/>
    </source>
</evidence>
<feature type="non-terminal residue" evidence="2">
    <location>
        <position position="1"/>
    </location>
</feature>
<dbReference type="Proteomes" id="UP000037035">
    <property type="component" value="Unassembled WGS sequence"/>
</dbReference>
<name>A0A0L6VUG8_9BASI</name>
<dbReference type="EMBL" id="LAVV01001027">
    <property type="protein sequence ID" value="KNZ63855.1"/>
    <property type="molecule type" value="Genomic_DNA"/>
</dbReference>
<feature type="compositionally biased region" description="Polar residues" evidence="1">
    <location>
        <begin position="99"/>
        <end position="108"/>
    </location>
</feature>
<evidence type="ECO:0000313" key="2">
    <source>
        <dbReference type="EMBL" id="KNZ63855.1"/>
    </source>
</evidence>
<gene>
    <name evidence="2" type="ORF">VP01_10925g1</name>
</gene>
<comment type="caution">
    <text evidence="2">The sequence shown here is derived from an EMBL/GenBank/DDBJ whole genome shotgun (WGS) entry which is preliminary data.</text>
</comment>
<feature type="compositionally biased region" description="Low complexity" evidence="1">
    <location>
        <begin position="153"/>
        <end position="169"/>
    </location>
</feature>
<dbReference type="OrthoDB" id="2895259at2759"/>